<keyword evidence="2 8" id="KW-0349">Heme</keyword>
<name>A0ABT8RDY9_9BACT</name>
<dbReference type="InterPro" id="IPR051395">
    <property type="entry name" value="Cytochrome_c_Peroxidase/MauG"/>
</dbReference>
<sequence length="417" mass="46984">MTIRRAYFQYVSGINIKCFMKVTAYFFASLLIYLAAIVLMACHREKEQSKSTVSTRDEPIREEVGALPETYISPVDNPSTADKIALGRLLFYDPILSGGKDVACASCHHPDYGYAESQELSIGVNGTGLGEMRKFNHPNSIPFARRNAHSLLNTAYNGIDVEGNYTPEKAPMFWDLRVESLEKQALEPIINFEEMRGPSYETEVTLDSIVNRIQQIPAYELYFAKVFGDSSSINAVNIAKALATFQRSLTANNSRFDQYMRGDHKAISSLEKEGFAAFIRSGCAKCHNGPMFSDFKLHVLGVADNEKLTIPDTGPKNSYAFRTPTLRNLRYTDPYMHNGKFKTLRRVMEFYEDMASKEPENPQVSRKQLDPLAKQMKLKFKDFQAIEAFLNTLNDDQFDRTIPESVPSGLPVGGNIH</sequence>
<protein>
    <submittedName>
        <fullName evidence="11">Cytochrome-c peroxidase</fullName>
    </submittedName>
</protein>
<keyword evidence="6" id="KW-0560">Oxidoreductase</keyword>
<dbReference type="SUPFAM" id="SSF46626">
    <property type="entry name" value="Cytochrome c"/>
    <property type="match status" value="2"/>
</dbReference>
<evidence type="ECO:0000256" key="5">
    <source>
        <dbReference type="ARBA" id="ARBA00022764"/>
    </source>
</evidence>
<keyword evidence="11" id="KW-0575">Peroxidase</keyword>
<evidence type="ECO:0000256" key="8">
    <source>
        <dbReference type="PROSITE-ProRule" id="PRU00433"/>
    </source>
</evidence>
<keyword evidence="7 8" id="KW-0408">Iron</keyword>
<keyword evidence="12" id="KW-1185">Reference proteome</keyword>
<dbReference type="Gene3D" id="1.10.760.10">
    <property type="entry name" value="Cytochrome c-like domain"/>
    <property type="match status" value="2"/>
</dbReference>
<dbReference type="RefSeq" id="WP_302039749.1">
    <property type="nucleotide sequence ID" value="NZ_JAUKPO010000015.1"/>
</dbReference>
<evidence type="ECO:0000256" key="6">
    <source>
        <dbReference type="ARBA" id="ARBA00023002"/>
    </source>
</evidence>
<evidence type="ECO:0000256" key="3">
    <source>
        <dbReference type="ARBA" id="ARBA00022723"/>
    </source>
</evidence>
<evidence type="ECO:0000256" key="1">
    <source>
        <dbReference type="ARBA" id="ARBA00004418"/>
    </source>
</evidence>
<dbReference type="GO" id="GO:0004601">
    <property type="term" value="F:peroxidase activity"/>
    <property type="evidence" value="ECO:0007669"/>
    <property type="project" value="UniProtKB-KW"/>
</dbReference>
<keyword evidence="9" id="KW-1133">Transmembrane helix</keyword>
<dbReference type="Pfam" id="PF03150">
    <property type="entry name" value="CCP_MauG"/>
    <property type="match status" value="1"/>
</dbReference>
<dbReference type="InterPro" id="IPR036909">
    <property type="entry name" value="Cyt_c-like_dom_sf"/>
</dbReference>
<keyword evidence="9" id="KW-0472">Membrane</keyword>
<dbReference type="PANTHER" id="PTHR30600">
    <property type="entry name" value="CYTOCHROME C PEROXIDASE-RELATED"/>
    <property type="match status" value="1"/>
</dbReference>
<feature type="transmembrane region" description="Helical" evidence="9">
    <location>
        <begin position="22"/>
        <end position="41"/>
    </location>
</feature>
<dbReference type="InterPro" id="IPR026259">
    <property type="entry name" value="MauG/Cytc_peroxidase"/>
</dbReference>
<dbReference type="InterPro" id="IPR009056">
    <property type="entry name" value="Cyt_c-like_dom"/>
</dbReference>
<dbReference type="Proteomes" id="UP001168528">
    <property type="component" value="Unassembled WGS sequence"/>
</dbReference>
<dbReference type="PROSITE" id="PS51007">
    <property type="entry name" value="CYTC"/>
    <property type="match status" value="1"/>
</dbReference>
<keyword evidence="9" id="KW-0812">Transmembrane</keyword>
<evidence type="ECO:0000256" key="2">
    <source>
        <dbReference type="ARBA" id="ARBA00022617"/>
    </source>
</evidence>
<accession>A0ABT8RDY9</accession>
<feature type="domain" description="Cytochrome c" evidence="10">
    <location>
        <begin position="269"/>
        <end position="394"/>
    </location>
</feature>
<gene>
    <name evidence="11" type="ORF">Q0590_21900</name>
</gene>
<dbReference type="InterPro" id="IPR004852">
    <property type="entry name" value="Di-haem_cyt_c_peroxidsae"/>
</dbReference>
<keyword evidence="4" id="KW-0732">Signal</keyword>
<proteinExistence type="predicted"/>
<evidence type="ECO:0000313" key="12">
    <source>
        <dbReference type="Proteomes" id="UP001168528"/>
    </source>
</evidence>
<evidence type="ECO:0000256" key="7">
    <source>
        <dbReference type="ARBA" id="ARBA00023004"/>
    </source>
</evidence>
<keyword evidence="5" id="KW-0574">Periplasm</keyword>
<dbReference type="EMBL" id="JAUKPO010000015">
    <property type="protein sequence ID" value="MDO1448947.1"/>
    <property type="molecule type" value="Genomic_DNA"/>
</dbReference>
<evidence type="ECO:0000259" key="10">
    <source>
        <dbReference type="PROSITE" id="PS51007"/>
    </source>
</evidence>
<comment type="caution">
    <text evidence="11">The sequence shown here is derived from an EMBL/GenBank/DDBJ whole genome shotgun (WGS) entry which is preliminary data.</text>
</comment>
<evidence type="ECO:0000313" key="11">
    <source>
        <dbReference type="EMBL" id="MDO1448947.1"/>
    </source>
</evidence>
<evidence type="ECO:0000256" key="9">
    <source>
        <dbReference type="SAM" id="Phobius"/>
    </source>
</evidence>
<organism evidence="11 12">
    <name type="scientific">Rhodocytophaga aerolata</name>
    <dbReference type="NCBI Taxonomy" id="455078"/>
    <lineage>
        <taxon>Bacteria</taxon>
        <taxon>Pseudomonadati</taxon>
        <taxon>Bacteroidota</taxon>
        <taxon>Cytophagia</taxon>
        <taxon>Cytophagales</taxon>
        <taxon>Rhodocytophagaceae</taxon>
        <taxon>Rhodocytophaga</taxon>
    </lineage>
</organism>
<reference evidence="11" key="1">
    <citation type="submission" date="2023-07" db="EMBL/GenBank/DDBJ databases">
        <title>The genome sequence of Rhodocytophaga aerolata KACC 12507.</title>
        <authorList>
            <person name="Zhang X."/>
        </authorList>
    </citation>
    <scope>NUCLEOTIDE SEQUENCE</scope>
    <source>
        <strain evidence="11">KACC 12507</strain>
    </source>
</reference>
<dbReference type="PANTHER" id="PTHR30600:SF10">
    <property type="entry name" value="BLL6722 PROTEIN"/>
    <property type="match status" value="1"/>
</dbReference>
<dbReference type="PIRSF" id="PIRSF000294">
    <property type="entry name" value="Cytochrome-c_peroxidase"/>
    <property type="match status" value="1"/>
</dbReference>
<comment type="subcellular location">
    <subcellularLocation>
        <location evidence="1">Periplasm</location>
    </subcellularLocation>
</comment>
<evidence type="ECO:0000256" key="4">
    <source>
        <dbReference type="ARBA" id="ARBA00022729"/>
    </source>
</evidence>
<keyword evidence="3 8" id="KW-0479">Metal-binding</keyword>